<evidence type="ECO:0000256" key="15">
    <source>
        <dbReference type="RuleBase" id="RU000461"/>
    </source>
</evidence>
<dbReference type="InterPro" id="IPR017972">
    <property type="entry name" value="Cyt_P450_CS"/>
</dbReference>
<evidence type="ECO:0000256" key="3">
    <source>
        <dbReference type="ARBA" id="ARBA00004174"/>
    </source>
</evidence>
<keyword evidence="12 15" id="KW-0503">Monooxygenase</keyword>
<dbReference type="GO" id="GO:0016705">
    <property type="term" value="F:oxidoreductase activity, acting on paired donors, with incorporation or reduction of molecular oxygen"/>
    <property type="evidence" value="ECO:0007669"/>
    <property type="project" value="InterPro"/>
</dbReference>
<feature type="signal peptide" evidence="16">
    <location>
        <begin position="1"/>
        <end position="17"/>
    </location>
</feature>
<keyword evidence="9" id="KW-0492">Microsome</keyword>
<accession>A0A8J9VHD3</accession>
<keyword evidence="16" id="KW-0732">Signal</keyword>
<gene>
    <name evidence="17" type="ORF">BINO364_LOCUS7729</name>
</gene>
<dbReference type="PANTHER" id="PTHR24291">
    <property type="entry name" value="CYTOCHROME P450 FAMILY 4"/>
    <property type="match status" value="1"/>
</dbReference>
<sequence length="493" mass="56852">MFFILIVLVCLITCLLLIDDFLKKCGSRWKRFAEFPGDTPLPIIGNTFQVGFDADEATEKFMGMWERYGKQNFRVVIGAQQWVMVSDPDDIKTLLNDSYELGKPLERNAAITPFFGNSVSTSEGERWKFVRRLVTPCFHLKNIERAIDDVNKHQELFDILDTFEGKGPVNVYYYLRPYMLDILKTSLFGVDSHFLKDPDHPYVVAVAKWTSIYAEMQDIIKTITKESTHMIADRRKKLDTMLQEFKNNNKNVDISDDTFIENKLSEGYLLDRLLLTKTPSGEILNDDIINEEIRLMLFTGHYTTSMTLSHTMYLLAKHPEVQQKVLEEQESILGKDLNNKATMQELNQMRYLESVIKECMRTIPTVSRVGRYLKKDMAFQDGKVAPAGTTAIIFIDALSRNPKAFEEPEKFKPERFSESVHPFAFIPFSAGPRNCVAFRYAWLVMKVSLSNIIRRYEILPGGPGTEPKFAFRVITESTNGMKLHLKRRYVSET</sequence>
<dbReference type="PRINTS" id="PR00385">
    <property type="entry name" value="P450"/>
</dbReference>
<keyword evidence="10 15" id="KW-0560">Oxidoreductase</keyword>
<evidence type="ECO:0000256" key="10">
    <source>
        <dbReference type="ARBA" id="ARBA00023002"/>
    </source>
</evidence>
<feature type="binding site" description="axial binding residue" evidence="14">
    <location>
        <position position="435"/>
    </location>
    <ligand>
        <name>heme</name>
        <dbReference type="ChEBI" id="CHEBI:30413"/>
    </ligand>
    <ligandPart>
        <name>Fe</name>
        <dbReference type="ChEBI" id="CHEBI:18248"/>
    </ligandPart>
</feature>
<name>A0A8J9VHD3_9NEOP</name>
<evidence type="ECO:0000256" key="7">
    <source>
        <dbReference type="ARBA" id="ARBA00022723"/>
    </source>
</evidence>
<evidence type="ECO:0000256" key="13">
    <source>
        <dbReference type="ARBA" id="ARBA00023136"/>
    </source>
</evidence>
<comment type="cofactor">
    <cofactor evidence="1 14">
        <name>heme</name>
        <dbReference type="ChEBI" id="CHEBI:30413"/>
    </cofactor>
</comment>
<evidence type="ECO:0000256" key="4">
    <source>
        <dbReference type="ARBA" id="ARBA00004406"/>
    </source>
</evidence>
<feature type="non-terminal residue" evidence="17">
    <location>
        <position position="493"/>
    </location>
</feature>
<dbReference type="InterPro" id="IPR036396">
    <property type="entry name" value="Cyt_P450_sf"/>
</dbReference>
<dbReference type="Pfam" id="PF00067">
    <property type="entry name" value="p450"/>
    <property type="match status" value="1"/>
</dbReference>
<feature type="chain" id="PRO_5035433342" description="Cytochrome P450" evidence="16">
    <location>
        <begin position="18"/>
        <end position="493"/>
    </location>
</feature>
<dbReference type="PRINTS" id="PR00463">
    <property type="entry name" value="EP450I"/>
</dbReference>
<protein>
    <recommendedName>
        <fullName evidence="19">Cytochrome P450</fullName>
    </recommendedName>
</protein>
<keyword evidence="18" id="KW-1185">Reference proteome</keyword>
<keyword evidence="6 14" id="KW-0349">Heme</keyword>
<dbReference type="GO" id="GO:0004497">
    <property type="term" value="F:monooxygenase activity"/>
    <property type="evidence" value="ECO:0007669"/>
    <property type="project" value="UniProtKB-KW"/>
</dbReference>
<keyword evidence="13" id="KW-0472">Membrane</keyword>
<evidence type="ECO:0000256" key="5">
    <source>
        <dbReference type="ARBA" id="ARBA00010617"/>
    </source>
</evidence>
<evidence type="ECO:0000256" key="9">
    <source>
        <dbReference type="ARBA" id="ARBA00022848"/>
    </source>
</evidence>
<dbReference type="Proteomes" id="UP000838878">
    <property type="component" value="Chromosome 2"/>
</dbReference>
<comment type="function">
    <text evidence="2">May be involved in the metabolism of insect hormones and in the breakdown of synthetic insecticides.</text>
</comment>
<dbReference type="OrthoDB" id="1470350at2759"/>
<keyword evidence="11 14" id="KW-0408">Iron</keyword>
<evidence type="ECO:0000256" key="8">
    <source>
        <dbReference type="ARBA" id="ARBA00022824"/>
    </source>
</evidence>
<dbReference type="InterPro" id="IPR002401">
    <property type="entry name" value="Cyt_P450_E_grp-I"/>
</dbReference>
<organism evidence="17 18">
    <name type="scientific">Brenthis ino</name>
    <name type="common">lesser marbled fritillary</name>
    <dbReference type="NCBI Taxonomy" id="405034"/>
    <lineage>
        <taxon>Eukaryota</taxon>
        <taxon>Metazoa</taxon>
        <taxon>Ecdysozoa</taxon>
        <taxon>Arthropoda</taxon>
        <taxon>Hexapoda</taxon>
        <taxon>Insecta</taxon>
        <taxon>Pterygota</taxon>
        <taxon>Neoptera</taxon>
        <taxon>Endopterygota</taxon>
        <taxon>Lepidoptera</taxon>
        <taxon>Glossata</taxon>
        <taxon>Ditrysia</taxon>
        <taxon>Papilionoidea</taxon>
        <taxon>Nymphalidae</taxon>
        <taxon>Heliconiinae</taxon>
        <taxon>Argynnini</taxon>
        <taxon>Brenthis</taxon>
    </lineage>
</organism>
<dbReference type="GO" id="GO:0005789">
    <property type="term" value="C:endoplasmic reticulum membrane"/>
    <property type="evidence" value="ECO:0007669"/>
    <property type="project" value="UniProtKB-SubCell"/>
</dbReference>
<evidence type="ECO:0000256" key="11">
    <source>
        <dbReference type="ARBA" id="ARBA00023004"/>
    </source>
</evidence>
<dbReference type="GO" id="GO:0005506">
    <property type="term" value="F:iron ion binding"/>
    <property type="evidence" value="ECO:0007669"/>
    <property type="project" value="InterPro"/>
</dbReference>
<dbReference type="PANTHER" id="PTHR24291:SF189">
    <property type="entry name" value="CYTOCHROME P450 4C3-RELATED"/>
    <property type="match status" value="1"/>
</dbReference>
<evidence type="ECO:0008006" key="19">
    <source>
        <dbReference type="Google" id="ProtNLM"/>
    </source>
</evidence>
<dbReference type="Gene3D" id="1.10.630.10">
    <property type="entry name" value="Cytochrome P450"/>
    <property type="match status" value="1"/>
</dbReference>
<keyword evidence="8" id="KW-0256">Endoplasmic reticulum</keyword>
<evidence type="ECO:0000256" key="1">
    <source>
        <dbReference type="ARBA" id="ARBA00001971"/>
    </source>
</evidence>
<evidence type="ECO:0000313" key="17">
    <source>
        <dbReference type="EMBL" id="CAH0721658.1"/>
    </source>
</evidence>
<reference evidence="17" key="1">
    <citation type="submission" date="2021-12" db="EMBL/GenBank/DDBJ databases">
        <authorList>
            <person name="Martin H S."/>
        </authorList>
    </citation>
    <scope>NUCLEOTIDE SEQUENCE</scope>
</reference>
<evidence type="ECO:0000256" key="12">
    <source>
        <dbReference type="ARBA" id="ARBA00023033"/>
    </source>
</evidence>
<evidence type="ECO:0000256" key="2">
    <source>
        <dbReference type="ARBA" id="ARBA00003690"/>
    </source>
</evidence>
<dbReference type="SUPFAM" id="SSF48264">
    <property type="entry name" value="Cytochrome P450"/>
    <property type="match status" value="1"/>
</dbReference>
<dbReference type="InterPro" id="IPR001128">
    <property type="entry name" value="Cyt_P450"/>
</dbReference>
<dbReference type="EMBL" id="OV170222">
    <property type="protein sequence ID" value="CAH0721658.1"/>
    <property type="molecule type" value="Genomic_DNA"/>
</dbReference>
<keyword evidence="7 14" id="KW-0479">Metal-binding</keyword>
<evidence type="ECO:0000313" key="18">
    <source>
        <dbReference type="Proteomes" id="UP000838878"/>
    </source>
</evidence>
<dbReference type="AlphaFoldDB" id="A0A8J9VHD3"/>
<dbReference type="InterPro" id="IPR050196">
    <property type="entry name" value="Cytochrome_P450_Monoox"/>
</dbReference>
<evidence type="ECO:0000256" key="14">
    <source>
        <dbReference type="PIRSR" id="PIRSR602401-1"/>
    </source>
</evidence>
<proteinExistence type="inferred from homology"/>
<evidence type="ECO:0000256" key="16">
    <source>
        <dbReference type="SAM" id="SignalP"/>
    </source>
</evidence>
<evidence type="ECO:0000256" key="6">
    <source>
        <dbReference type="ARBA" id="ARBA00022617"/>
    </source>
</evidence>
<comment type="similarity">
    <text evidence="5 15">Belongs to the cytochrome P450 family.</text>
</comment>
<dbReference type="PROSITE" id="PS00086">
    <property type="entry name" value="CYTOCHROME_P450"/>
    <property type="match status" value="1"/>
</dbReference>
<dbReference type="GO" id="GO:0020037">
    <property type="term" value="F:heme binding"/>
    <property type="evidence" value="ECO:0007669"/>
    <property type="project" value="InterPro"/>
</dbReference>
<comment type="subcellular location">
    <subcellularLocation>
        <location evidence="4">Endoplasmic reticulum membrane</location>
        <topology evidence="4">Peripheral membrane protein</topology>
    </subcellularLocation>
    <subcellularLocation>
        <location evidence="3">Microsome membrane</location>
        <topology evidence="3">Peripheral membrane protein</topology>
    </subcellularLocation>
</comment>